<name>A0ABS5FUP3_9BRAD</name>
<dbReference type="EMBL" id="JAFCJH010000047">
    <property type="protein sequence ID" value="MBR0800011.1"/>
    <property type="molecule type" value="Genomic_DNA"/>
</dbReference>
<reference evidence="3" key="1">
    <citation type="journal article" date="2021" name="ISME J.">
        <title>Evolutionary origin and ecological implication of a unique nif island in free-living Bradyrhizobium lineages.</title>
        <authorList>
            <person name="Tao J."/>
        </authorList>
    </citation>
    <scope>NUCLEOTIDE SEQUENCE [LARGE SCALE GENOMIC DNA]</scope>
    <source>
        <strain evidence="3">SZCCT0434</strain>
    </source>
</reference>
<evidence type="ECO:0000256" key="1">
    <source>
        <dbReference type="SAM" id="SignalP"/>
    </source>
</evidence>
<feature type="chain" id="PRO_5045914026" evidence="1">
    <location>
        <begin position="24"/>
        <end position="130"/>
    </location>
</feature>
<keyword evidence="3" id="KW-1185">Reference proteome</keyword>
<protein>
    <submittedName>
        <fullName evidence="2">Uncharacterized protein</fullName>
    </submittedName>
</protein>
<feature type="signal peptide" evidence="1">
    <location>
        <begin position="1"/>
        <end position="23"/>
    </location>
</feature>
<organism evidence="2 3">
    <name type="scientific">Bradyrhizobium jicamae</name>
    <dbReference type="NCBI Taxonomy" id="280332"/>
    <lineage>
        <taxon>Bacteria</taxon>
        <taxon>Pseudomonadati</taxon>
        <taxon>Pseudomonadota</taxon>
        <taxon>Alphaproteobacteria</taxon>
        <taxon>Hyphomicrobiales</taxon>
        <taxon>Nitrobacteraceae</taxon>
        <taxon>Bradyrhizobium</taxon>
    </lineage>
</organism>
<accession>A0ABS5FUP3</accession>
<gene>
    <name evidence="2" type="ORF">JQ615_32060</name>
</gene>
<comment type="caution">
    <text evidence="2">The sequence shown here is derived from an EMBL/GenBank/DDBJ whole genome shotgun (WGS) entry which is preliminary data.</text>
</comment>
<dbReference type="PROSITE" id="PS51257">
    <property type="entry name" value="PROKAR_LIPOPROTEIN"/>
    <property type="match status" value="1"/>
</dbReference>
<dbReference type="Proteomes" id="UP001315278">
    <property type="component" value="Unassembled WGS sequence"/>
</dbReference>
<keyword evidence="1" id="KW-0732">Signal</keyword>
<dbReference type="RefSeq" id="WP_212494601.1">
    <property type="nucleotide sequence ID" value="NZ_JAFCJH010000047.1"/>
</dbReference>
<proteinExistence type="predicted"/>
<evidence type="ECO:0000313" key="2">
    <source>
        <dbReference type="EMBL" id="MBR0800011.1"/>
    </source>
</evidence>
<evidence type="ECO:0000313" key="3">
    <source>
        <dbReference type="Proteomes" id="UP001315278"/>
    </source>
</evidence>
<sequence>MRAGRLAVVLCACLSWLGCASHADELRSSNQIPKAALANAVILRSVANAPLKVSYLDGDWKEIQISPGQSVTLPNSGGAVSVAYHDGAKIQSIQLAPGTQYVLYWDAQAARWSIGPYEAVMREGSGFRSR</sequence>